<comment type="caution">
    <text evidence="1">The sequence shown here is derived from an EMBL/GenBank/DDBJ whole genome shotgun (WGS) entry which is preliminary data.</text>
</comment>
<dbReference type="AlphaFoldDB" id="D0IB74"/>
<proteinExistence type="predicted"/>
<accession>D0IB74</accession>
<organism evidence="1 2">
    <name type="scientific">Grimontia hollisae CIP 101886</name>
    <dbReference type="NCBI Taxonomy" id="675812"/>
    <lineage>
        <taxon>Bacteria</taxon>
        <taxon>Pseudomonadati</taxon>
        <taxon>Pseudomonadota</taxon>
        <taxon>Gammaproteobacteria</taxon>
        <taxon>Vibrionales</taxon>
        <taxon>Vibrionaceae</taxon>
        <taxon>Grimontia</taxon>
    </lineage>
</organism>
<evidence type="ECO:0000313" key="2">
    <source>
        <dbReference type="Proteomes" id="UP000003604"/>
    </source>
</evidence>
<reference evidence="1 2" key="1">
    <citation type="submission" date="2009-10" db="EMBL/GenBank/DDBJ databases">
        <authorList>
            <consortium name="Los Alamos National Laboratory (LANL)"/>
            <consortium name="National Microbial Pathogen Data Resource (NMPDR)"/>
            <person name="Saunders E.H."/>
            <person name="Munk A.C."/>
            <person name="Tapia R."/>
            <person name="Green L."/>
            <person name="Rogers Y."/>
            <person name="Detter J.C."/>
            <person name="Bruce D."/>
            <person name="Brettin T.S."/>
            <person name="Colwell R.R."/>
            <person name="Huq A."/>
            <person name="Grim C.J."/>
            <person name="Hasan N.A."/>
            <person name="Bartels D."/>
            <person name="Vonstein V."/>
        </authorList>
    </citation>
    <scope>NUCLEOTIDE SEQUENCE [LARGE SCALE GENOMIC DNA]</scope>
    <source>
        <strain evidence="1 2">CIP 101886</strain>
    </source>
</reference>
<dbReference type="Proteomes" id="UP000003604">
    <property type="component" value="Unassembled WGS sequence"/>
</dbReference>
<protein>
    <submittedName>
        <fullName evidence="1">Uncharacterized protein</fullName>
    </submittedName>
</protein>
<name>D0IB74_GRIHO</name>
<dbReference type="EMBL" id="ADAQ01000013">
    <property type="protein sequence ID" value="EEY71142.1"/>
    <property type="molecule type" value="Genomic_DNA"/>
</dbReference>
<keyword evidence="2" id="KW-1185">Reference proteome</keyword>
<sequence>MTRHERLSDDESGLCSGSVDSDWLLQDVLLQQPWDAGSSGSPSGFSVVVQHVVLVVVDTQHTSVFASG</sequence>
<evidence type="ECO:0000313" key="1">
    <source>
        <dbReference type="EMBL" id="EEY71142.1"/>
    </source>
</evidence>
<gene>
    <name evidence="1" type="ORF">VHA_003001</name>
</gene>